<accession>A0A1V0BD46</accession>
<organism evidence="3 4">
    <name type="scientific">Comamonas kerstersii</name>
    <dbReference type="NCBI Taxonomy" id="225992"/>
    <lineage>
        <taxon>Bacteria</taxon>
        <taxon>Pseudomonadati</taxon>
        <taxon>Pseudomonadota</taxon>
        <taxon>Betaproteobacteria</taxon>
        <taxon>Burkholderiales</taxon>
        <taxon>Comamonadaceae</taxon>
        <taxon>Comamonas</taxon>
    </lineage>
</organism>
<evidence type="ECO:0000256" key="1">
    <source>
        <dbReference type="ARBA" id="ARBA00022741"/>
    </source>
</evidence>
<dbReference type="RefSeq" id="WP_054067975.1">
    <property type="nucleotide sequence ID" value="NZ_CP020121.1"/>
</dbReference>
<sequence>MAEIQLSPASMPSLSSSLPEVAARCIAVGPAACRAMGTWHSEMQVAQCFVSTEPGQPTEQGQSWVTLDAVEDSAAALQDSADAVADKVLAWLRTSLSECTGLVVDTSTRAARITGLTLARRLQAAGIDVLAVVLSARLHQGAEVIQQSRHAHAQLHELCNASMLIDGARFAPLDDPAPYVQHVCDTLLQAVNEYGHINVDVQDIFSALCGRNSHMAHAVVQRGPRLAQDLLEQLTQGRLMTVAELRCARAALVLVDAAHGQLKLSDARDIMQTISSMMLPDVHFIYGSGYSQRPEAELGITLLISY</sequence>
<evidence type="ECO:0000256" key="2">
    <source>
        <dbReference type="ARBA" id="ARBA00023134"/>
    </source>
</evidence>
<dbReference type="EMBL" id="CP020121">
    <property type="protein sequence ID" value="AQZ97734.1"/>
    <property type="molecule type" value="Genomic_DNA"/>
</dbReference>
<evidence type="ECO:0000313" key="3">
    <source>
        <dbReference type="EMBL" id="AQZ97734.1"/>
    </source>
</evidence>
<proteinExistence type="predicted"/>
<dbReference type="InterPro" id="IPR036525">
    <property type="entry name" value="Tubulin/FtsZ_GTPase_sf"/>
</dbReference>
<protein>
    <submittedName>
        <fullName evidence="3">Uncharacterized protein</fullName>
    </submittedName>
</protein>
<dbReference type="AlphaFoldDB" id="A0A1V0BD46"/>
<dbReference type="GeneID" id="83038695"/>
<keyword evidence="1" id="KW-0547">Nucleotide-binding</keyword>
<dbReference type="SUPFAM" id="SSF55307">
    <property type="entry name" value="Tubulin C-terminal domain-like"/>
    <property type="match status" value="1"/>
</dbReference>
<dbReference type="InterPro" id="IPR008280">
    <property type="entry name" value="Tub_FtsZ_C"/>
</dbReference>
<reference evidence="3 4" key="1">
    <citation type="submission" date="2017-03" db="EMBL/GenBank/DDBJ databases">
        <title>Rapid Whole Genome Sequencing of Comamonas kerstersii Causing Continuous ambulatory Peritoneal Dialysis-Associated Peritonitis.</title>
        <authorList>
            <person name="Zheng B."/>
        </authorList>
    </citation>
    <scope>NUCLEOTIDE SEQUENCE [LARGE SCALE GENOMIC DNA]</scope>
    <source>
        <strain evidence="3 4">8943</strain>
    </source>
</reference>
<gene>
    <name evidence="3" type="ORF">B5M06_05100</name>
</gene>
<name>A0A1V0BD46_9BURK</name>
<dbReference type="GO" id="GO:0005525">
    <property type="term" value="F:GTP binding"/>
    <property type="evidence" value="ECO:0007669"/>
    <property type="project" value="UniProtKB-KW"/>
</dbReference>
<dbReference type="KEGG" id="cke:B5M06_05100"/>
<evidence type="ECO:0000313" key="4">
    <source>
        <dbReference type="Proteomes" id="UP000242792"/>
    </source>
</evidence>
<dbReference type="Proteomes" id="UP000242792">
    <property type="component" value="Chromosome"/>
</dbReference>
<dbReference type="Gene3D" id="3.40.50.1440">
    <property type="entry name" value="Tubulin/FtsZ, GTPase domain"/>
    <property type="match status" value="1"/>
</dbReference>
<keyword evidence="2" id="KW-0342">GTP-binding</keyword>